<feature type="domain" description="Major facilitator superfamily (MFS) profile" evidence="9">
    <location>
        <begin position="10"/>
        <end position="420"/>
    </location>
</feature>
<dbReference type="CDD" id="cd17388">
    <property type="entry name" value="MFS_TetA"/>
    <property type="match status" value="1"/>
</dbReference>
<evidence type="ECO:0000256" key="3">
    <source>
        <dbReference type="ARBA" id="ARBA00007520"/>
    </source>
</evidence>
<feature type="transmembrane region" description="Helical" evidence="8">
    <location>
        <begin position="256"/>
        <end position="279"/>
    </location>
</feature>
<name>A0A239PVK3_9PROT</name>
<dbReference type="AlphaFoldDB" id="A0A239PVK3"/>
<dbReference type="PROSITE" id="PS00216">
    <property type="entry name" value="SUGAR_TRANSPORT_1"/>
    <property type="match status" value="1"/>
</dbReference>
<evidence type="ECO:0000256" key="4">
    <source>
        <dbReference type="ARBA" id="ARBA00022448"/>
    </source>
</evidence>
<dbReference type="PROSITE" id="PS50850">
    <property type="entry name" value="MFS"/>
    <property type="match status" value="1"/>
</dbReference>
<gene>
    <name evidence="10" type="ORF">SAMN06297382_2196</name>
</gene>
<evidence type="ECO:0000256" key="8">
    <source>
        <dbReference type="SAM" id="Phobius"/>
    </source>
</evidence>
<feature type="transmembrane region" description="Helical" evidence="8">
    <location>
        <begin position="80"/>
        <end position="98"/>
    </location>
</feature>
<dbReference type="PRINTS" id="PR01035">
    <property type="entry name" value="TCRTETA"/>
</dbReference>
<evidence type="ECO:0000256" key="5">
    <source>
        <dbReference type="ARBA" id="ARBA00022692"/>
    </source>
</evidence>
<dbReference type="EMBL" id="FZQA01000004">
    <property type="protein sequence ID" value="SNT74285.1"/>
    <property type="molecule type" value="Genomic_DNA"/>
</dbReference>
<evidence type="ECO:0000313" key="10">
    <source>
        <dbReference type="EMBL" id="SNT74285.1"/>
    </source>
</evidence>
<keyword evidence="4" id="KW-0813">Transport</keyword>
<feature type="transmembrane region" description="Helical" evidence="8">
    <location>
        <begin position="395"/>
        <end position="416"/>
    </location>
</feature>
<feature type="transmembrane region" description="Helical" evidence="8">
    <location>
        <begin position="219"/>
        <end position="244"/>
    </location>
</feature>
<evidence type="ECO:0000259" key="9">
    <source>
        <dbReference type="PROSITE" id="PS50850"/>
    </source>
</evidence>
<feature type="transmembrane region" description="Helical" evidence="8">
    <location>
        <begin position="12"/>
        <end position="36"/>
    </location>
</feature>
<feature type="transmembrane region" description="Helical" evidence="8">
    <location>
        <begin position="56"/>
        <end position="73"/>
    </location>
</feature>
<sequence length="441" mass="46363">MAAKPAGANALAFIFITVLINMIGFGVVMPVMPQLIMDVTGEDLSHAARWGGRLTLVYAVMQFFMSPVMGALSDRFGRRPVVLGSLAAYSVDFLLMALAPTIGFLLLARILAGALAATFSTANAFIADISPPEKRAANFGLMGAAFGLGFIIGPALGGIIGDALGPRAPFFAVAGLGFCNLVYGFLFLPESLKPENRRAFEWRRANALGNFLHFRQYPALLPIAGAIFLYQVGHWTFPSVWAYYAEARFDWSPRDIGFSLMAVGLAAAIVQGGLARLVIPAIGERAAALFGLAVAVVIYAAYGLVNEGWMVYVLIPIGALAGFTLPALQGIMSRTLPADSQGELQGALGSIMGVSMIVGPYLMTQVFAAFNEPGEPFEIAGITILPQGAPVRLPGASFLLASLLALAAILPLLGAFGNIRRPRAGTATQKAAPERAPAAGE</sequence>
<comment type="similarity">
    <text evidence="3">Belongs to the major facilitator superfamily. TCR/Tet family.</text>
</comment>
<evidence type="ECO:0000256" key="2">
    <source>
        <dbReference type="ARBA" id="ARBA00004141"/>
    </source>
</evidence>
<dbReference type="GO" id="GO:0016020">
    <property type="term" value="C:membrane"/>
    <property type="evidence" value="ECO:0007669"/>
    <property type="project" value="UniProtKB-SubCell"/>
</dbReference>
<feature type="transmembrane region" description="Helical" evidence="8">
    <location>
        <begin position="139"/>
        <end position="161"/>
    </location>
</feature>
<keyword evidence="7 8" id="KW-0472">Membrane</keyword>
<keyword evidence="5 8" id="KW-0812">Transmembrane</keyword>
<feature type="transmembrane region" description="Helical" evidence="8">
    <location>
        <begin position="104"/>
        <end position="127"/>
    </location>
</feature>
<protein>
    <submittedName>
        <fullName evidence="10">MFS transporter, DHA1 family, tetracycline resistance protein</fullName>
    </submittedName>
</protein>
<evidence type="ECO:0000256" key="1">
    <source>
        <dbReference type="ARBA" id="ARBA00003279"/>
    </source>
</evidence>
<dbReference type="InterPro" id="IPR005829">
    <property type="entry name" value="Sugar_transporter_CS"/>
</dbReference>
<dbReference type="RefSeq" id="WP_089412647.1">
    <property type="nucleotide sequence ID" value="NZ_FZQA01000004.1"/>
</dbReference>
<dbReference type="Proteomes" id="UP000198346">
    <property type="component" value="Unassembled WGS sequence"/>
</dbReference>
<dbReference type="InterPro" id="IPR036259">
    <property type="entry name" value="MFS_trans_sf"/>
</dbReference>
<keyword evidence="11" id="KW-1185">Reference proteome</keyword>
<feature type="transmembrane region" description="Helical" evidence="8">
    <location>
        <begin position="167"/>
        <end position="188"/>
    </location>
</feature>
<dbReference type="Gene3D" id="1.20.1250.20">
    <property type="entry name" value="MFS general substrate transporter like domains"/>
    <property type="match status" value="1"/>
</dbReference>
<accession>A0A239PVK3</accession>
<proteinExistence type="inferred from homology"/>
<dbReference type="SUPFAM" id="SSF103473">
    <property type="entry name" value="MFS general substrate transporter"/>
    <property type="match status" value="1"/>
</dbReference>
<dbReference type="Pfam" id="PF07690">
    <property type="entry name" value="MFS_1"/>
    <property type="match status" value="1"/>
</dbReference>
<keyword evidence="6 8" id="KW-1133">Transmembrane helix</keyword>
<dbReference type="PANTHER" id="PTHR23504">
    <property type="entry name" value="MAJOR FACILITATOR SUPERFAMILY DOMAIN-CONTAINING PROTEIN 10"/>
    <property type="match status" value="1"/>
</dbReference>
<evidence type="ECO:0000256" key="7">
    <source>
        <dbReference type="ARBA" id="ARBA00023136"/>
    </source>
</evidence>
<feature type="transmembrane region" description="Helical" evidence="8">
    <location>
        <begin position="311"/>
        <end position="332"/>
    </location>
</feature>
<dbReference type="OrthoDB" id="9764259at2"/>
<comment type="function">
    <text evidence="1">Resistance to tetracycline by an active tetracycline efflux. This is an energy-dependent process that decreases the accumulation of the antibiotic in whole cells. This protein functions as a metal-tetracycline/H(+) antiporter.</text>
</comment>
<dbReference type="GO" id="GO:0022857">
    <property type="term" value="F:transmembrane transporter activity"/>
    <property type="evidence" value="ECO:0007669"/>
    <property type="project" value="InterPro"/>
</dbReference>
<feature type="transmembrane region" description="Helical" evidence="8">
    <location>
        <begin position="286"/>
        <end position="305"/>
    </location>
</feature>
<reference evidence="10" key="1">
    <citation type="submission" date="2017-07" db="EMBL/GenBank/DDBJ databases">
        <authorList>
            <person name="Sun Z.S."/>
            <person name="Albrecht U."/>
            <person name="Echele G."/>
            <person name="Lee C.C."/>
        </authorList>
    </citation>
    <scope>NUCLEOTIDE SEQUENCE [LARGE SCALE GENOMIC DNA]</scope>
    <source>
        <strain evidence="10">CGMCC 1.12710</strain>
    </source>
</reference>
<organism evidence="10 11">
    <name type="scientific">Amphiplicatus metriothermophilus</name>
    <dbReference type="NCBI Taxonomy" id="1519374"/>
    <lineage>
        <taxon>Bacteria</taxon>
        <taxon>Pseudomonadati</taxon>
        <taxon>Pseudomonadota</taxon>
        <taxon>Alphaproteobacteria</taxon>
        <taxon>Parvularculales</taxon>
        <taxon>Parvularculaceae</taxon>
        <taxon>Amphiplicatus</taxon>
    </lineage>
</organism>
<feature type="transmembrane region" description="Helical" evidence="8">
    <location>
        <begin position="344"/>
        <end position="363"/>
    </location>
</feature>
<evidence type="ECO:0000313" key="11">
    <source>
        <dbReference type="Proteomes" id="UP000198346"/>
    </source>
</evidence>
<evidence type="ECO:0000256" key="6">
    <source>
        <dbReference type="ARBA" id="ARBA00022989"/>
    </source>
</evidence>
<comment type="subcellular location">
    <subcellularLocation>
        <location evidence="2">Membrane</location>
        <topology evidence="2">Multi-pass membrane protein</topology>
    </subcellularLocation>
</comment>
<dbReference type="InterPro" id="IPR011701">
    <property type="entry name" value="MFS"/>
</dbReference>
<dbReference type="PANTHER" id="PTHR23504:SF15">
    <property type="entry name" value="MAJOR FACILITATOR SUPERFAMILY (MFS) PROFILE DOMAIN-CONTAINING PROTEIN"/>
    <property type="match status" value="1"/>
</dbReference>
<dbReference type="InterPro" id="IPR001958">
    <property type="entry name" value="Tet-R_TetA/multi-R_MdtG-like"/>
</dbReference>
<dbReference type="InterPro" id="IPR020846">
    <property type="entry name" value="MFS_dom"/>
</dbReference>